<evidence type="ECO:0000256" key="2">
    <source>
        <dbReference type="SAM" id="SignalP"/>
    </source>
</evidence>
<comment type="caution">
    <text evidence="3">The sequence shown here is derived from an EMBL/GenBank/DDBJ whole genome shotgun (WGS) entry which is preliminary data.</text>
</comment>
<feature type="compositionally biased region" description="Low complexity" evidence="1">
    <location>
        <begin position="153"/>
        <end position="167"/>
    </location>
</feature>
<proteinExistence type="predicted"/>
<feature type="region of interest" description="Disordered" evidence="1">
    <location>
        <begin position="147"/>
        <end position="167"/>
    </location>
</feature>
<sequence>MKFIKIATISFLAGNAVDAAAHSYSAECHKAYDDLFLCVKKVITDDTTGAKESAWGKVATEAKACYTAAGDDEAAQKACAMPMFELSAEDCPDGFDTFKKACDIFSYEFEDFVLDLAEELSLKVLPKSLLKKLLKRFLNSSWMLPSGKRRRTNSSPRPRSQRVSVEL</sequence>
<keyword evidence="2" id="KW-0732">Signal</keyword>
<gene>
    <name evidence="3" type="ORF">QTG54_002601</name>
</gene>
<evidence type="ECO:0000313" key="4">
    <source>
        <dbReference type="Proteomes" id="UP001224775"/>
    </source>
</evidence>
<dbReference type="Proteomes" id="UP001224775">
    <property type="component" value="Unassembled WGS sequence"/>
</dbReference>
<dbReference type="AlphaFoldDB" id="A0AAD8YJJ5"/>
<evidence type="ECO:0000313" key="3">
    <source>
        <dbReference type="EMBL" id="KAK1747257.1"/>
    </source>
</evidence>
<organism evidence="3 4">
    <name type="scientific">Skeletonema marinoi</name>
    <dbReference type="NCBI Taxonomy" id="267567"/>
    <lineage>
        <taxon>Eukaryota</taxon>
        <taxon>Sar</taxon>
        <taxon>Stramenopiles</taxon>
        <taxon>Ochrophyta</taxon>
        <taxon>Bacillariophyta</taxon>
        <taxon>Coscinodiscophyceae</taxon>
        <taxon>Thalassiosirophycidae</taxon>
        <taxon>Thalassiosirales</taxon>
        <taxon>Skeletonemataceae</taxon>
        <taxon>Skeletonema</taxon>
        <taxon>Skeletonema marinoi-dohrnii complex</taxon>
    </lineage>
</organism>
<accession>A0AAD8YJJ5</accession>
<keyword evidence="4" id="KW-1185">Reference proteome</keyword>
<name>A0AAD8YJJ5_9STRA</name>
<feature type="signal peptide" evidence="2">
    <location>
        <begin position="1"/>
        <end position="19"/>
    </location>
</feature>
<dbReference type="EMBL" id="JATAAI010000003">
    <property type="protein sequence ID" value="KAK1747257.1"/>
    <property type="molecule type" value="Genomic_DNA"/>
</dbReference>
<evidence type="ECO:0000256" key="1">
    <source>
        <dbReference type="SAM" id="MobiDB-lite"/>
    </source>
</evidence>
<feature type="chain" id="PRO_5042286430" evidence="2">
    <location>
        <begin position="20"/>
        <end position="167"/>
    </location>
</feature>
<protein>
    <submittedName>
        <fullName evidence="3">Uncharacterized protein</fullName>
    </submittedName>
</protein>
<reference evidence="3" key="1">
    <citation type="submission" date="2023-06" db="EMBL/GenBank/DDBJ databases">
        <title>Survivors Of The Sea: Transcriptome response of Skeletonema marinoi to long-term dormancy.</title>
        <authorList>
            <person name="Pinder M.I.M."/>
            <person name="Kourtchenko O."/>
            <person name="Robertson E.K."/>
            <person name="Larsson T."/>
            <person name="Maumus F."/>
            <person name="Osuna-Cruz C.M."/>
            <person name="Vancaester E."/>
            <person name="Stenow R."/>
            <person name="Vandepoele K."/>
            <person name="Ploug H."/>
            <person name="Bruchert V."/>
            <person name="Godhe A."/>
            <person name="Topel M."/>
        </authorList>
    </citation>
    <scope>NUCLEOTIDE SEQUENCE</scope>
    <source>
        <strain evidence="3">R05AC</strain>
    </source>
</reference>